<accession>A0A0X8DCA4</accession>
<feature type="signal peptide" evidence="1">
    <location>
        <begin position="1"/>
        <end position="19"/>
    </location>
</feature>
<sequence length="227" mass="25950">MSWDTALFLVLASVLCASAHHHHQEAASSSYGHPLTDRDALLNETRRVHPYFNPRDRERPLITTCCDLSLNKSSSHTSPPAWVKEKCQLEVIAQFETESPESSSEEDLGLDVMNRNMTVCLLECYFREMHLSTEDGIMIYDNVLKASVSNGKSQMGVTDRMVERCVVRANIIGPAMSQHKGYACNFAPVEFEQCILERVDLLCPEYNQIRADLCDRYREKLRRKYTI</sequence>
<evidence type="ECO:0000313" key="2">
    <source>
        <dbReference type="EMBL" id="AMA98146.1"/>
    </source>
</evidence>
<feature type="chain" id="PRO_5007065581" evidence="1">
    <location>
        <begin position="20"/>
        <end position="227"/>
    </location>
</feature>
<reference evidence="2" key="1">
    <citation type="submission" date="2015-08" db="EMBL/GenBank/DDBJ databases">
        <title>Transcriptome-Based Identification and Expression Profiles of Chemosensory Genes in German Cockroach, Blattella germanica.</title>
        <authorList>
            <person name="Niu D.-J."/>
        </authorList>
    </citation>
    <scope>NUCLEOTIDE SEQUENCE</scope>
</reference>
<evidence type="ECO:0000256" key="1">
    <source>
        <dbReference type="SAM" id="SignalP"/>
    </source>
</evidence>
<name>A0A0X8DCA4_BLAGE</name>
<dbReference type="GO" id="GO:0005549">
    <property type="term" value="F:odorant binding"/>
    <property type="evidence" value="ECO:0007669"/>
    <property type="project" value="InterPro"/>
</dbReference>
<organism evidence="2">
    <name type="scientific">Blattella germanica</name>
    <name type="common">German cockroach</name>
    <name type="synonym">Blatta germanica</name>
    <dbReference type="NCBI Taxonomy" id="6973"/>
    <lineage>
        <taxon>Eukaryota</taxon>
        <taxon>Metazoa</taxon>
        <taxon>Ecdysozoa</taxon>
        <taxon>Arthropoda</taxon>
        <taxon>Hexapoda</taxon>
        <taxon>Insecta</taxon>
        <taxon>Pterygota</taxon>
        <taxon>Neoptera</taxon>
        <taxon>Polyneoptera</taxon>
        <taxon>Dictyoptera</taxon>
        <taxon>Blattodea</taxon>
        <taxon>Blaberoidea</taxon>
        <taxon>Blattellidae</taxon>
        <taxon>Blattella</taxon>
    </lineage>
</organism>
<dbReference type="EMBL" id="KT381655">
    <property type="protein sequence ID" value="AMA98146.1"/>
    <property type="molecule type" value="mRNA"/>
</dbReference>
<dbReference type="AlphaFoldDB" id="A0A0X8DCA4"/>
<keyword evidence="1" id="KW-0732">Signal</keyword>
<dbReference type="InterPro" id="IPR036728">
    <property type="entry name" value="PBP_GOBP_sf"/>
</dbReference>
<dbReference type="Gene3D" id="1.10.238.270">
    <property type="match status" value="1"/>
</dbReference>
<protein>
    <submittedName>
        <fullName evidence="2">Chemosensory protein</fullName>
    </submittedName>
</protein>
<proteinExistence type="evidence at transcript level"/>
<dbReference type="SUPFAM" id="SSF47565">
    <property type="entry name" value="Insect pheromone/odorant-binding proteins"/>
    <property type="match status" value="1"/>
</dbReference>